<dbReference type="EMBL" id="JALMLT010000001">
    <property type="protein sequence ID" value="MDT8757812.1"/>
    <property type="molecule type" value="Genomic_DNA"/>
</dbReference>
<protein>
    <submittedName>
        <fullName evidence="1">Uncharacterized protein</fullName>
    </submittedName>
</protein>
<reference evidence="1" key="1">
    <citation type="submission" date="2022-04" db="EMBL/GenBank/DDBJ databases">
        <title>Tomato heritable bacteria conferring resistance against bacterial wilt.</title>
        <authorList>
            <person name="Yin J."/>
        </authorList>
    </citation>
    <scope>NUCLEOTIDE SEQUENCE</scope>
    <source>
        <strain evidence="1">Cra20</strain>
    </source>
</reference>
<gene>
    <name evidence="1" type="ORF">MZO42_03800</name>
</gene>
<comment type="caution">
    <text evidence="1">The sequence shown here is derived from an EMBL/GenBank/DDBJ whole genome shotgun (WGS) entry which is preliminary data.</text>
</comment>
<organism evidence="1">
    <name type="scientific">Sphingomonas psychrotolerans</name>
    <dbReference type="NCBI Taxonomy" id="1327635"/>
    <lineage>
        <taxon>Bacteria</taxon>
        <taxon>Pseudomonadati</taxon>
        <taxon>Pseudomonadota</taxon>
        <taxon>Alphaproteobacteria</taxon>
        <taxon>Sphingomonadales</taxon>
        <taxon>Sphingomonadaceae</taxon>
        <taxon>Sphingomonas</taxon>
    </lineage>
</organism>
<proteinExistence type="predicted"/>
<evidence type="ECO:0000313" key="1">
    <source>
        <dbReference type="EMBL" id="MDT8757812.1"/>
    </source>
</evidence>
<sequence>MSELHDLHAQLLRMLDELEELTGRASPDEAALASVRYRLTRTSSARRRLIDTLCVEYKRTVRADEAGPLNALHDINTAAMTASSEHISTWSLREIVKNWQGYCQASLAMRRSMRAQIEVEKAALYPLLEA</sequence>
<name>A0ABU3MZU0_9SPHN</name>
<accession>A0ABU3MZU0</accession>